<dbReference type="PANTHER" id="PTHR46184:SF2">
    <property type="entry name" value="UNCONVENTIONAL MYOSIN-IXB"/>
    <property type="match status" value="1"/>
</dbReference>
<dbReference type="SMART" id="SM00242">
    <property type="entry name" value="MYSc"/>
    <property type="match status" value="1"/>
</dbReference>
<dbReference type="InterPro" id="IPR046987">
    <property type="entry name" value="Myo9"/>
</dbReference>
<dbReference type="Pfam" id="PF00063">
    <property type="entry name" value="Myosin_head"/>
    <property type="match status" value="1"/>
</dbReference>
<dbReference type="GO" id="GO:0000146">
    <property type="term" value="F:microfilament motor activity"/>
    <property type="evidence" value="ECO:0007669"/>
    <property type="project" value="InterPro"/>
</dbReference>
<dbReference type="SUPFAM" id="SSF48350">
    <property type="entry name" value="GTPase activation domain, GAP"/>
    <property type="match status" value="1"/>
</dbReference>
<dbReference type="Gene3D" id="1.20.5.190">
    <property type="match status" value="1"/>
</dbReference>
<reference evidence="18" key="3">
    <citation type="submission" date="2025-09" db="UniProtKB">
        <authorList>
            <consortium name="Ensembl"/>
        </authorList>
    </citation>
    <scope>IDENTIFICATION</scope>
</reference>
<reference evidence="18 19" key="1">
    <citation type="journal article" date="2011" name="Genome Biol. Evol.">
        <title>Integration of the genetic map and genome assembly of fugu facilitates insights into distinct features of genome evolution in teleosts and mammals.</title>
        <authorList>
            <person name="Kai W."/>
            <person name="Kikuchi K."/>
            <person name="Tohari S."/>
            <person name="Chew A.K."/>
            <person name="Tay A."/>
            <person name="Fujiwara A."/>
            <person name="Hosoya S."/>
            <person name="Suetake H."/>
            <person name="Naruse K."/>
            <person name="Brenner S."/>
            <person name="Suzuki Y."/>
            <person name="Venkatesh B."/>
        </authorList>
    </citation>
    <scope>NUCLEOTIDE SEQUENCE [LARGE SCALE GENOMIC DNA]</scope>
</reference>
<dbReference type="Pfam" id="PF00788">
    <property type="entry name" value="RA"/>
    <property type="match status" value="1"/>
</dbReference>
<dbReference type="SUPFAM" id="SSF54236">
    <property type="entry name" value="Ubiquitin-like"/>
    <property type="match status" value="1"/>
</dbReference>
<evidence type="ECO:0000256" key="13">
    <source>
        <dbReference type="SAM" id="MobiDB-lite"/>
    </source>
</evidence>
<dbReference type="Gene3D" id="6.20.240.20">
    <property type="match status" value="1"/>
</dbReference>
<name>A0A674NR03_TAKRU</name>
<feature type="compositionally biased region" description="Basic and acidic residues" evidence="13">
    <location>
        <begin position="1587"/>
        <end position="1605"/>
    </location>
</feature>
<dbReference type="GO" id="GO:0016459">
    <property type="term" value="C:myosin complex"/>
    <property type="evidence" value="ECO:0007669"/>
    <property type="project" value="UniProtKB-KW"/>
</dbReference>
<dbReference type="PROSITE" id="PS50238">
    <property type="entry name" value="RHOGAP"/>
    <property type="match status" value="1"/>
</dbReference>
<dbReference type="InterPro" id="IPR046349">
    <property type="entry name" value="C1-like_sf"/>
</dbReference>
<dbReference type="InterPro" id="IPR000159">
    <property type="entry name" value="RA_dom"/>
</dbReference>
<dbReference type="Gene3D" id="1.20.120.720">
    <property type="entry name" value="Myosin VI head, motor domain, U50 subdomain"/>
    <property type="match status" value="2"/>
</dbReference>
<evidence type="ECO:0000256" key="6">
    <source>
        <dbReference type="ARBA" id="ARBA00022833"/>
    </source>
</evidence>
<dbReference type="GO" id="GO:0005884">
    <property type="term" value="C:actin filament"/>
    <property type="evidence" value="ECO:0007669"/>
    <property type="project" value="TreeGrafter"/>
</dbReference>
<sequence length="1612" mass="185180">MSTTDGVGVPKLDRNPRVVQIHPRVSQNTAAYCPLQISSGDTARTVIRNALVTLGLDDSRTYSLLEVRDSHQEERPLEPSDCLLERVRLWPPETQRWHPETQGYYFVLQQTDSGAPEDGDRIDDYDDLCSLQAVSEASILEALCQRFYRLKIYTYAGNILIAINPNKFLPVYYNPKYIKMYEKQPLGKLSPHIFAVADAAFRAMLDNQVNQCIVMHGNSGSGKTESSSYLIHCLTALSEKTCSVGLKRTILGAVPVLQAFGNARTSENNNSSRFGKFIQLNYLESGVIRGAVIEKWLLEKSRLVSRDKNERNYHVFYYLLMGASRDEQEEFHLLKPQDYFYLNQGDLHLDDDSNFGQEYKRLKQAMEMVGFLASTKKHIFSVLSAILLLGNVTYTLAEDTKVLEVGPAEVLSTLSDLLKVKVDLLTKALTKRKLVVANTTVESQYTLHEASRVRDTMAKSLYSALFEWIILHINHAMLNRRDMEESVSGLSIGILDMFGFENLQKNTFEQLCINYSNEKLQYYINQHIFKFKQEDYVSEGITWQNIDFVDNSGCIQLIGEKPSGLFDLLDQELPWATAKTLLDKLKQLHQDDPFLVTSSNADGTFVIQHFAGRVKYHIQDFRRENNEHMPPEVVSLLRSSEQSFFHHLVASSPEALFRWGVLRATIRIIAVFKSMGRHRAELSSGLERLSSNSLTLDFSFDRSDDLPLDVFEDIFTNYENRKKSRSGRQKQLIPKASLNKLMARIEKAEPFFIFCIRSNDQKKELHFDSELVLQQIKNMGITQMVHIQKSGYSAKYTFKEFVEKFRLLLPKGATEAPEHIKELFERMEINKSSYQIGKTKVFLKEKERQLLRDTLTKEVMRRIIILQRWFRTCLIRLHFLQRRDATTIIQRSWREYYEKKNRAATVIQSAWASCLKRSPGQPPSQPRLGRDSLICWLSRDSLTKKGLRRQQHVEVSPNRIQNPDPTCSRSAQRDRSKEKCEGRGSPPPLNRPLSLPLDPKVCIGNQSSRPIMTYKEKQSDDSSPDMQRWVSQSLAHHLSWPNQVRVRFRKQPKRKRRLAYPRSGLIVNFGSSKESEYWSFPLPPISPHVSAMKSSASSVDVRARKSQVKVLTYILKKLWLSSACSPHHNSERVKRNPTIQISRATRVMESNASLDREITDPQELQNLDEFLGNQVYELRTRIKELSPTESVFLTATMQFRQTIKEMYSLKKPKVGYKDLMKGYHNKVNTLAGSKSKTEVSLVINLFQSVLDGFIRGELKRLESEPAKVNFQRRKRTNLASPLDHRFSTYQVSIMQSCDLCGSYIWGMEKAYMCSACKLICHKKCLNKIITDCSTRRARQVGNSSLHFGVQVYMLTSKANPVPKVIEMLLMHVEINGLYTEGLYRKSGSACRAKELHQILETTPESACLDNYVIHTVTGLVKRWLRELPDPLMTFDLYTDFLHAAELPDKAEKIRAVYQKVDELPPANYNTLERLIFHLVRVAKEEEHNKMSPSSLAIVFAPCILRSPDVDNPFLSMKDVPRTTACVEILITEQFRRYKEKMQNIQELEYAEALAVHQLKLRRQNTLEQENSDNEILDSASSMSSESLEDRLGSVDSEEKNQRLTDTKGFIPA</sequence>
<keyword evidence="19" id="KW-1185">Reference proteome</keyword>
<keyword evidence="3" id="KW-0963">Cytoplasm</keyword>
<dbReference type="InterPro" id="IPR000198">
    <property type="entry name" value="RhoGAP_dom"/>
</dbReference>
<dbReference type="PROSITE" id="PS51456">
    <property type="entry name" value="MYOSIN_MOTOR"/>
    <property type="match status" value="1"/>
</dbReference>
<evidence type="ECO:0000256" key="10">
    <source>
        <dbReference type="ARBA" id="ARBA00023175"/>
    </source>
</evidence>
<dbReference type="Gene3D" id="3.10.20.90">
    <property type="entry name" value="Phosphatidylinositol 3-kinase Catalytic Subunit, Chain A, domain 1"/>
    <property type="match status" value="1"/>
</dbReference>
<evidence type="ECO:0000256" key="12">
    <source>
        <dbReference type="PROSITE-ProRule" id="PRU00782"/>
    </source>
</evidence>
<feature type="compositionally biased region" description="Basic and acidic residues" evidence="13">
    <location>
        <begin position="971"/>
        <end position="982"/>
    </location>
</feature>
<dbReference type="Gene3D" id="1.10.555.10">
    <property type="entry name" value="Rho GTPase activation protein"/>
    <property type="match status" value="1"/>
</dbReference>
<feature type="domain" description="Phorbol-ester/DAG-type" evidence="14">
    <location>
        <begin position="1283"/>
        <end position="1332"/>
    </location>
</feature>
<dbReference type="InterPro" id="IPR008936">
    <property type="entry name" value="Rho_GTPase_activation_prot"/>
</dbReference>
<comment type="subcellular location">
    <subcellularLocation>
        <location evidence="1">Cytoplasm</location>
    </subcellularLocation>
</comment>
<dbReference type="GO" id="GO:0001726">
    <property type="term" value="C:ruffle"/>
    <property type="evidence" value="ECO:0007669"/>
    <property type="project" value="TreeGrafter"/>
</dbReference>
<dbReference type="GeneTree" id="ENSGT00940000156845"/>
<dbReference type="GO" id="GO:0051015">
    <property type="term" value="F:actin filament binding"/>
    <property type="evidence" value="ECO:0007669"/>
    <property type="project" value="TreeGrafter"/>
</dbReference>
<dbReference type="SUPFAM" id="SSF57889">
    <property type="entry name" value="Cysteine-rich domain"/>
    <property type="match status" value="1"/>
</dbReference>
<dbReference type="GO" id="GO:0005096">
    <property type="term" value="F:GTPase activator activity"/>
    <property type="evidence" value="ECO:0007669"/>
    <property type="project" value="InterPro"/>
</dbReference>
<keyword evidence="11 12" id="KW-0009">Actin-binding</keyword>
<dbReference type="SMART" id="SM00314">
    <property type="entry name" value="RA"/>
    <property type="match status" value="1"/>
</dbReference>
<feature type="binding site" evidence="12">
    <location>
        <begin position="217"/>
        <end position="224"/>
    </location>
    <ligand>
        <name>ATP</name>
        <dbReference type="ChEBI" id="CHEBI:30616"/>
    </ligand>
</feature>
<evidence type="ECO:0000256" key="1">
    <source>
        <dbReference type="ARBA" id="ARBA00004496"/>
    </source>
</evidence>
<dbReference type="PANTHER" id="PTHR46184">
    <property type="entry name" value="UNCONVENTIONAL MYOSIN-IXB-LIKE PROTEIN"/>
    <property type="match status" value="1"/>
</dbReference>
<dbReference type="InterPro" id="IPR029071">
    <property type="entry name" value="Ubiquitin-like_domsf"/>
</dbReference>
<evidence type="ECO:0000256" key="7">
    <source>
        <dbReference type="ARBA" id="ARBA00022840"/>
    </source>
</evidence>
<dbReference type="InterPro" id="IPR001609">
    <property type="entry name" value="Myosin_head_motor_dom-like"/>
</dbReference>
<keyword evidence="6" id="KW-0862">Zinc</keyword>
<feature type="region of interest" description="Actin-binding" evidence="12">
    <location>
        <begin position="738"/>
        <end position="760"/>
    </location>
</feature>
<protein>
    <submittedName>
        <fullName evidence="18">Myosin IXB</fullName>
    </submittedName>
</protein>
<dbReference type="GO" id="GO:0072673">
    <property type="term" value="P:lamellipodium morphogenesis"/>
    <property type="evidence" value="ECO:0007669"/>
    <property type="project" value="TreeGrafter"/>
</dbReference>
<evidence type="ECO:0000313" key="19">
    <source>
        <dbReference type="Proteomes" id="UP000005226"/>
    </source>
</evidence>
<feature type="domain" description="Ras-associating" evidence="15">
    <location>
        <begin position="15"/>
        <end position="113"/>
    </location>
</feature>
<dbReference type="InterPro" id="IPR036961">
    <property type="entry name" value="Kinesin_motor_dom_sf"/>
</dbReference>
<dbReference type="GO" id="GO:0005524">
    <property type="term" value="F:ATP binding"/>
    <property type="evidence" value="ECO:0007669"/>
    <property type="project" value="UniProtKB-UniRule"/>
</dbReference>
<keyword evidence="10 12" id="KW-0505">Motor protein</keyword>
<dbReference type="Gene3D" id="3.30.60.20">
    <property type="match status" value="1"/>
</dbReference>
<feature type="region of interest" description="Disordered" evidence="13">
    <location>
        <begin position="947"/>
        <end position="998"/>
    </location>
</feature>
<dbReference type="Ensembl" id="ENSTRUT00000089003.1">
    <property type="protein sequence ID" value="ENSTRUP00000076168.1"/>
    <property type="gene ID" value="ENSTRUG00000030471.1"/>
</dbReference>
<evidence type="ECO:0000256" key="5">
    <source>
        <dbReference type="ARBA" id="ARBA00022741"/>
    </source>
</evidence>
<gene>
    <name evidence="18" type="primary">myo9b</name>
</gene>
<dbReference type="GO" id="GO:0016887">
    <property type="term" value="F:ATP hydrolysis activity"/>
    <property type="evidence" value="ECO:0007669"/>
    <property type="project" value="TreeGrafter"/>
</dbReference>
<dbReference type="PRINTS" id="PR00193">
    <property type="entry name" value="MYOSINHEAVY"/>
</dbReference>
<dbReference type="SMART" id="SM00109">
    <property type="entry name" value="C1"/>
    <property type="match status" value="1"/>
</dbReference>
<dbReference type="GO" id="GO:0030048">
    <property type="term" value="P:actin filament-based movement"/>
    <property type="evidence" value="ECO:0007669"/>
    <property type="project" value="TreeGrafter"/>
</dbReference>
<feature type="domain" description="Myosin motor" evidence="17">
    <location>
        <begin position="123"/>
        <end position="856"/>
    </location>
</feature>
<reference evidence="18" key="2">
    <citation type="submission" date="2025-08" db="UniProtKB">
        <authorList>
            <consortium name="Ensembl"/>
        </authorList>
    </citation>
    <scope>IDENTIFICATION</scope>
</reference>
<keyword evidence="9 12" id="KW-0518">Myosin</keyword>
<dbReference type="GO" id="GO:0046872">
    <property type="term" value="F:metal ion binding"/>
    <property type="evidence" value="ECO:0007669"/>
    <property type="project" value="UniProtKB-KW"/>
</dbReference>
<feature type="compositionally biased region" description="Polar residues" evidence="13">
    <location>
        <begin position="958"/>
        <end position="970"/>
    </location>
</feature>
<evidence type="ECO:0000259" key="14">
    <source>
        <dbReference type="PROSITE" id="PS50081"/>
    </source>
</evidence>
<dbReference type="GO" id="GO:0035556">
    <property type="term" value="P:intracellular signal transduction"/>
    <property type="evidence" value="ECO:0007669"/>
    <property type="project" value="InterPro"/>
</dbReference>
<dbReference type="PROSITE" id="PS50081">
    <property type="entry name" value="ZF_DAG_PE_2"/>
    <property type="match status" value="1"/>
</dbReference>
<dbReference type="InterPro" id="IPR027417">
    <property type="entry name" value="P-loop_NTPase"/>
</dbReference>
<evidence type="ECO:0000256" key="11">
    <source>
        <dbReference type="ARBA" id="ARBA00023203"/>
    </source>
</evidence>
<keyword evidence="4" id="KW-0479">Metal-binding</keyword>
<accession>A0A674NR03</accession>
<evidence type="ECO:0000259" key="17">
    <source>
        <dbReference type="PROSITE" id="PS51456"/>
    </source>
</evidence>
<dbReference type="Pfam" id="PF00620">
    <property type="entry name" value="RhoGAP"/>
    <property type="match status" value="1"/>
</dbReference>
<evidence type="ECO:0000259" key="16">
    <source>
        <dbReference type="PROSITE" id="PS50238"/>
    </source>
</evidence>
<evidence type="ECO:0000256" key="3">
    <source>
        <dbReference type="ARBA" id="ARBA00022490"/>
    </source>
</evidence>
<dbReference type="Gene3D" id="3.40.850.10">
    <property type="entry name" value="Kinesin motor domain"/>
    <property type="match status" value="2"/>
</dbReference>
<evidence type="ECO:0000256" key="2">
    <source>
        <dbReference type="ARBA" id="ARBA00008314"/>
    </source>
</evidence>
<dbReference type="GO" id="GO:0005737">
    <property type="term" value="C:cytoplasm"/>
    <property type="evidence" value="ECO:0007669"/>
    <property type="project" value="UniProtKB-SubCell"/>
</dbReference>
<dbReference type="PROSITE" id="PS00479">
    <property type="entry name" value="ZF_DAG_PE_1"/>
    <property type="match status" value="1"/>
</dbReference>
<dbReference type="Gene3D" id="1.10.10.820">
    <property type="match status" value="1"/>
</dbReference>
<keyword evidence="5 12" id="KW-0547">Nucleotide-binding</keyword>
<proteinExistence type="inferred from homology"/>
<evidence type="ECO:0000256" key="9">
    <source>
        <dbReference type="ARBA" id="ARBA00023123"/>
    </source>
</evidence>
<dbReference type="CDD" id="cd23767">
    <property type="entry name" value="IQCD"/>
    <property type="match status" value="1"/>
</dbReference>
<dbReference type="Pfam" id="PF00130">
    <property type="entry name" value="C1_1"/>
    <property type="match status" value="1"/>
</dbReference>
<evidence type="ECO:0000259" key="15">
    <source>
        <dbReference type="PROSITE" id="PS50200"/>
    </source>
</evidence>
<keyword evidence="8" id="KW-0175">Coiled coil</keyword>
<feature type="region of interest" description="Disordered" evidence="13">
    <location>
        <begin position="1566"/>
        <end position="1612"/>
    </location>
</feature>
<dbReference type="GO" id="GO:0030027">
    <property type="term" value="C:lamellipodium"/>
    <property type="evidence" value="ECO:0007669"/>
    <property type="project" value="TreeGrafter"/>
</dbReference>
<dbReference type="InterPro" id="IPR002219">
    <property type="entry name" value="PKC_DAG/PE"/>
</dbReference>
<evidence type="ECO:0000256" key="8">
    <source>
        <dbReference type="ARBA" id="ARBA00023054"/>
    </source>
</evidence>
<organism evidence="18 19">
    <name type="scientific">Takifugu rubripes</name>
    <name type="common">Japanese pufferfish</name>
    <name type="synonym">Fugu rubripes</name>
    <dbReference type="NCBI Taxonomy" id="31033"/>
    <lineage>
        <taxon>Eukaryota</taxon>
        <taxon>Metazoa</taxon>
        <taxon>Chordata</taxon>
        <taxon>Craniata</taxon>
        <taxon>Vertebrata</taxon>
        <taxon>Euteleostomi</taxon>
        <taxon>Actinopterygii</taxon>
        <taxon>Neopterygii</taxon>
        <taxon>Teleostei</taxon>
        <taxon>Neoteleostei</taxon>
        <taxon>Acanthomorphata</taxon>
        <taxon>Eupercaria</taxon>
        <taxon>Tetraodontiformes</taxon>
        <taxon>Tetradontoidea</taxon>
        <taxon>Tetraodontidae</taxon>
        <taxon>Takifugu</taxon>
    </lineage>
</organism>
<dbReference type="Proteomes" id="UP000005226">
    <property type="component" value="Chromosome 22"/>
</dbReference>
<dbReference type="SUPFAM" id="SSF52540">
    <property type="entry name" value="P-loop containing nucleoside triphosphate hydrolases"/>
    <property type="match status" value="1"/>
</dbReference>
<dbReference type="FunFam" id="1.10.10.820:FF:000001">
    <property type="entry name" value="Myosin heavy chain"/>
    <property type="match status" value="1"/>
</dbReference>
<evidence type="ECO:0000313" key="18">
    <source>
        <dbReference type="Ensembl" id="ENSTRUP00000076168.1"/>
    </source>
</evidence>
<dbReference type="SMART" id="SM00324">
    <property type="entry name" value="RhoGAP"/>
    <property type="match status" value="1"/>
</dbReference>
<comment type="similarity">
    <text evidence="2 12">Belongs to the TRAFAC class myosin-kinesin ATPase superfamily. Myosin family.</text>
</comment>
<evidence type="ECO:0000256" key="4">
    <source>
        <dbReference type="ARBA" id="ARBA00022723"/>
    </source>
</evidence>
<dbReference type="Gene3D" id="1.20.58.530">
    <property type="match status" value="2"/>
</dbReference>
<feature type="domain" description="Rho-GAP" evidence="16">
    <location>
        <begin position="1349"/>
        <end position="1537"/>
    </location>
</feature>
<dbReference type="PROSITE" id="PS50200">
    <property type="entry name" value="RA"/>
    <property type="match status" value="1"/>
</dbReference>
<keyword evidence="7 12" id="KW-0067">ATP-binding</keyword>